<dbReference type="PANTHER" id="PTHR30489">
    <property type="entry name" value="LIPOPROTEIN-RELEASING SYSTEM TRANSMEMBRANE PROTEIN LOLE"/>
    <property type="match status" value="1"/>
</dbReference>
<feature type="transmembrane region" description="Helical" evidence="7">
    <location>
        <begin position="358"/>
        <end position="383"/>
    </location>
</feature>
<evidence type="ECO:0008006" key="12">
    <source>
        <dbReference type="Google" id="ProtNLM"/>
    </source>
</evidence>
<proteinExistence type="inferred from homology"/>
<keyword evidence="4 7" id="KW-0812">Transmembrane</keyword>
<keyword evidence="3" id="KW-1003">Cell membrane</keyword>
<evidence type="ECO:0000313" key="10">
    <source>
        <dbReference type="EMBL" id="PLC54975.1"/>
    </source>
</evidence>
<dbReference type="OrthoDB" id="9770036at2"/>
<dbReference type="AlphaFoldDB" id="A0A2N4UJ17"/>
<keyword evidence="5 7" id="KW-1133">Transmembrane helix</keyword>
<dbReference type="InterPro" id="IPR051447">
    <property type="entry name" value="Lipoprotein-release_system"/>
</dbReference>
<protein>
    <recommendedName>
        <fullName evidence="12">ABC transporter permease</fullName>
    </recommendedName>
</protein>
<evidence type="ECO:0000256" key="2">
    <source>
        <dbReference type="ARBA" id="ARBA00005236"/>
    </source>
</evidence>
<evidence type="ECO:0000256" key="7">
    <source>
        <dbReference type="SAM" id="Phobius"/>
    </source>
</evidence>
<dbReference type="InterPro" id="IPR003838">
    <property type="entry name" value="ABC3_permease_C"/>
</dbReference>
<evidence type="ECO:0000313" key="11">
    <source>
        <dbReference type="Proteomes" id="UP000234328"/>
    </source>
</evidence>
<evidence type="ECO:0000256" key="4">
    <source>
        <dbReference type="ARBA" id="ARBA00022692"/>
    </source>
</evidence>
<organism evidence="10 11">
    <name type="scientific">Pollutimonas nitritireducens</name>
    <dbReference type="NCBI Taxonomy" id="2045209"/>
    <lineage>
        <taxon>Bacteria</taxon>
        <taxon>Pseudomonadati</taxon>
        <taxon>Pseudomonadota</taxon>
        <taxon>Betaproteobacteria</taxon>
        <taxon>Burkholderiales</taxon>
        <taxon>Alcaligenaceae</taxon>
        <taxon>Pollutimonas</taxon>
    </lineage>
</organism>
<dbReference type="Pfam" id="PF02687">
    <property type="entry name" value="FtsX"/>
    <property type="match status" value="1"/>
</dbReference>
<evidence type="ECO:0000256" key="1">
    <source>
        <dbReference type="ARBA" id="ARBA00004651"/>
    </source>
</evidence>
<evidence type="ECO:0000256" key="6">
    <source>
        <dbReference type="ARBA" id="ARBA00023136"/>
    </source>
</evidence>
<dbReference type="EMBL" id="PDNV01000003">
    <property type="protein sequence ID" value="PLC54975.1"/>
    <property type="molecule type" value="Genomic_DNA"/>
</dbReference>
<keyword evidence="6 7" id="KW-0472">Membrane</keyword>
<comment type="similarity">
    <text evidence="2">Belongs to the ABC-4 integral membrane protein family. LolC/E subfamily.</text>
</comment>
<dbReference type="Proteomes" id="UP000234328">
    <property type="component" value="Unassembled WGS sequence"/>
</dbReference>
<evidence type="ECO:0000256" key="5">
    <source>
        <dbReference type="ARBA" id="ARBA00022989"/>
    </source>
</evidence>
<evidence type="ECO:0000259" key="9">
    <source>
        <dbReference type="Pfam" id="PF12704"/>
    </source>
</evidence>
<dbReference type="PANTHER" id="PTHR30489:SF0">
    <property type="entry name" value="LIPOPROTEIN-RELEASING SYSTEM TRANSMEMBRANE PROTEIN LOLE"/>
    <property type="match status" value="1"/>
</dbReference>
<dbReference type="InterPro" id="IPR025857">
    <property type="entry name" value="MacB_PCD"/>
</dbReference>
<reference evidence="10 11" key="1">
    <citation type="submission" date="2017-10" db="EMBL/GenBank/DDBJ databases">
        <title>Two draft genome sequences of Pusillimonas sp. strains isolated from a nitrate- and radionuclide-contaminated groundwater in Russia.</title>
        <authorList>
            <person name="Grouzdev D.S."/>
            <person name="Tourova T.P."/>
            <person name="Goeva M.A."/>
            <person name="Babich T.L."/>
            <person name="Sokolova D.S."/>
            <person name="Abdullin R."/>
            <person name="Poltaraus A.B."/>
            <person name="Toshchakov S.V."/>
            <person name="Nazina T.N."/>
        </authorList>
    </citation>
    <scope>NUCLEOTIDE SEQUENCE [LARGE SCALE GENOMIC DNA]</scope>
    <source>
        <strain evidence="10 11">JR1/69-2-13</strain>
    </source>
</reference>
<comment type="caution">
    <text evidence="10">The sequence shown here is derived from an EMBL/GenBank/DDBJ whole genome shotgun (WGS) entry which is preliminary data.</text>
</comment>
<dbReference type="GO" id="GO:0044874">
    <property type="term" value="P:lipoprotein localization to outer membrane"/>
    <property type="evidence" value="ECO:0007669"/>
    <property type="project" value="TreeGrafter"/>
</dbReference>
<sequence>MWLELMIAIKFLRQGISQTLLILVGIAVGVSVIVFITTLILGLQSNIIDRTLGTQSHIRVEPPREENAVIGVPDGTLALRIDEKRGQRLRSINNWIQVQSVLDTLPEATAVSPVVAGPAFARRGDVIKSVSLLGIDPVRYERIVPVSEDIVAGQFRVGAGNAVIGRLLADDLGLEVGSKLRLETGDDRHAIVTVMGIFELGVRELDLRYVYVDLKQAQSLLDLAGGVTLIDVTVRDLFAADVAARRIARLTGLKSESWIQSNAQLMNALTSQRISTSVISFFVAISVAFGIASVLAITVTQRTREIGILRAMGARREQILGVFLLQGGLLAFLGSIFGAALGYGLIWSFNRFGPKLFYIPLPGGLLFVTMGVATLTGLLAAMVPAWRASRLHPVEAIRYV</sequence>
<keyword evidence="11" id="KW-1185">Reference proteome</keyword>
<gene>
    <name evidence="10" type="ORF">CR155_05845</name>
</gene>
<evidence type="ECO:0000256" key="3">
    <source>
        <dbReference type="ARBA" id="ARBA00022475"/>
    </source>
</evidence>
<name>A0A2N4UJ17_9BURK</name>
<feature type="domain" description="ABC3 transporter permease C-terminal" evidence="8">
    <location>
        <begin position="278"/>
        <end position="393"/>
    </location>
</feature>
<dbReference type="Pfam" id="PF12704">
    <property type="entry name" value="MacB_PCD"/>
    <property type="match status" value="1"/>
</dbReference>
<feature type="transmembrane region" description="Helical" evidence="7">
    <location>
        <begin position="320"/>
        <end position="346"/>
    </location>
</feature>
<feature type="transmembrane region" description="Helical" evidence="7">
    <location>
        <begin position="20"/>
        <end position="43"/>
    </location>
</feature>
<comment type="subcellular location">
    <subcellularLocation>
        <location evidence="1">Cell membrane</location>
        <topology evidence="1">Multi-pass membrane protein</topology>
    </subcellularLocation>
</comment>
<accession>A0A2N4UJ17</accession>
<feature type="domain" description="MacB-like periplasmic core" evidence="9">
    <location>
        <begin position="19"/>
        <end position="249"/>
    </location>
</feature>
<feature type="transmembrane region" description="Helical" evidence="7">
    <location>
        <begin position="278"/>
        <end position="299"/>
    </location>
</feature>
<dbReference type="GO" id="GO:0098797">
    <property type="term" value="C:plasma membrane protein complex"/>
    <property type="evidence" value="ECO:0007669"/>
    <property type="project" value="TreeGrafter"/>
</dbReference>
<evidence type="ECO:0000259" key="8">
    <source>
        <dbReference type="Pfam" id="PF02687"/>
    </source>
</evidence>